<dbReference type="InterPro" id="IPR020846">
    <property type="entry name" value="MFS_dom"/>
</dbReference>
<keyword evidence="11" id="KW-1185">Reference proteome</keyword>
<evidence type="ECO:0000313" key="10">
    <source>
        <dbReference type="EMBL" id="EXJ53385.1"/>
    </source>
</evidence>
<feature type="transmembrane region" description="Helical" evidence="8">
    <location>
        <begin position="140"/>
        <end position="162"/>
    </location>
</feature>
<gene>
    <name evidence="10" type="ORF">A1O5_13374</name>
</gene>
<comment type="similarity">
    <text evidence="2 7">Belongs to the major facilitator superfamily. Sugar transporter (TC 2.A.1.1) family.</text>
</comment>
<dbReference type="PANTHER" id="PTHR48022">
    <property type="entry name" value="PLASTIDIC GLUCOSE TRANSPORTER 4"/>
    <property type="match status" value="1"/>
</dbReference>
<dbReference type="Gene3D" id="1.20.1250.20">
    <property type="entry name" value="MFS general substrate transporter like domains"/>
    <property type="match status" value="1"/>
</dbReference>
<feature type="transmembrane region" description="Helical" evidence="8">
    <location>
        <begin position="436"/>
        <end position="455"/>
    </location>
</feature>
<dbReference type="InterPro" id="IPR036259">
    <property type="entry name" value="MFS_trans_sf"/>
</dbReference>
<dbReference type="eggNOG" id="KOG0254">
    <property type="taxonomic scope" value="Eukaryota"/>
</dbReference>
<feature type="transmembrane region" description="Helical" evidence="8">
    <location>
        <begin position="402"/>
        <end position="424"/>
    </location>
</feature>
<dbReference type="PROSITE" id="PS50850">
    <property type="entry name" value="MFS"/>
    <property type="match status" value="1"/>
</dbReference>
<dbReference type="InterPro" id="IPR005828">
    <property type="entry name" value="MFS_sugar_transport-like"/>
</dbReference>
<feature type="transmembrane region" description="Helical" evidence="8">
    <location>
        <begin position="297"/>
        <end position="319"/>
    </location>
</feature>
<dbReference type="GO" id="GO:0016020">
    <property type="term" value="C:membrane"/>
    <property type="evidence" value="ECO:0007669"/>
    <property type="project" value="UniProtKB-SubCell"/>
</dbReference>
<feature type="transmembrane region" description="Helical" evidence="8">
    <location>
        <begin position="365"/>
        <end position="390"/>
    </location>
</feature>
<dbReference type="Pfam" id="PF00083">
    <property type="entry name" value="Sugar_tr"/>
    <property type="match status" value="1"/>
</dbReference>
<evidence type="ECO:0000256" key="8">
    <source>
        <dbReference type="SAM" id="Phobius"/>
    </source>
</evidence>
<dbReference type="GO" id="GO:0005351">
    <property type="term" value="F:carbohydrate:proton symporter activity"/>
    <property type="evidence" value="ECO:0007669"/>
    <property type="project" value="TreeGrafter"/>
</dbReference>
<evidence type="ECO:0000256" key="2">
    <source>
        <dbReference type="ARBA" id="ARBA00010992"/>
    </source>
</evidence>
<evidence type="ECO:0000313" key="11">
    <source>
        <dbReference type="Proteomes" id="UP000019471"/>
    </source>
</evidence>
<dbReference type="EMBL" id="AMGX01000048">
    <property type="protein sequence ID" value="EXJ53385.1"/>
    <property type="molecule type" value="Genomic_DNA"/>
</dbReference>
<keyword evidence="5 8" id="KW-1133">Transmembrane helix</keyword>
<feature type="transmembrane region" description="Helical" evidence="8">
    <location>
        <begin position="204"/>
        <end position="225"/>
    </location>
</feature>
<feature type="domain" description="Major facilitator superfamily (MFS) profile" evidence="9">
    <location>
        <begin position="46"/>
        <end position="490"/>
    </location>
</feature>
<evidence type="ECO:0000256" key="5">
    <source>
        <dbReference type="ARBA" id="ARBA00022989"/>
    </source>
</evidence>
<name>W9VK41_9EURO</name>
<feature type="transmembrane region" description="Helical" evidence="8">
    <location>
        <begin position="467"/>
        <end position="485"/>
    </location>
</feature>
<evidence type="ECO:0000256" key="3">
    <source>
        <dbReference type="ARBA" id="ARBA00022448"/>
    </source>
</evidence>
<sequence>MASDEKIITSEGTTRSPSLQPTLNYATIPRRRYFAGAQGRLLAIQIAVAGSIGFLLFGYDQGVLGGLNAAEEFLDQFNHPSSSLLGTINAIYEIGCCAGAIAVFICGESLGGKKCLYIGAVTMFIGAALQASSFGVPQMIVGRVICGIGNGFNTATTPLWLCELLPAKRRGRDVSIAGNLIAFGIIIAYYFNIGLSYTTGPVQWRLPIAFQGFFIMLQIIWTKFLPESPRWLIKHGRHEEAIDILAQLHGKNTPCDFPAVVEQKRLIDEALAIENEGGPWKITEIFHNGPLKIRRRYILVIGIQAMQQLSGINVLVYYAPHTLTTDMGFSYKEALFVAAGIAVTYWVFSFSQVFFLDQMGRRRPLIVGAILQALCFLCVGGLAIHMAGLLQRNVTPAKAKASLFFFFAYEAIFAVGWLAIPWLYPAEFMPLRHRTHSAAIATAADWIFNYMIVQITPISIGNIRWKTYMIFFVINLAMAAVVWLFHPETSGRTLEEIDYMYFGDCDRLVVVGKNGRTLPGFRSMMERPHNLETGTNRGAAEHFIRDVKVMTQTTSSQHLETISQ</sequence>
<dbReference type="AlphaFoldDB" id="W9VK41"/>
<dbReference type="OrthoDB" id="6612291at2759"/>
<dbReference type="SUPFAM" id="SSF103473">
    <property type="entry name" value="MFS general substrate transporter"/>
    <property type="match status" value="1"/>
</dbReference>
<protein>
    <recommendedName>
        <fullName evidence="9">Major facilitator superfamily (MFS) profile domain-containing protein</fullName>
    </recommendedName>
</protein>
<dbReference type="NCBIfam" id="TIGR00879">
    <property type="entry name" value="SP"/>
    <property type="match status" value="1"/>
</dbReference>
<evidence type="ECO:0000256" key="7">
    <source>
        <dbReference type="RuleBase" id="RU003346"/>
    </source>
</evidence>
<keyword evidence="6 8" id="KW-0472">Membrane</keyword>
<dbReference type="GeneID" id="19198057"/>
<evidence type="ECO:0000256" key="4">
    <source>
        <dbReference type="ARBA" id="ARBA00022692"/>
    </source>
</evidence>
<feature type="transmembrane region" description="Helical" evidence="8">
    <location>
        <begin position="334"/>
        <end position="356"/>
    </location>
</feature>
<organism evidence="10 11">
    <name type="scientific">Cladophialophora psammophila CBS 110553</name>
    <dbReference type="NCBI Taxonomy" id="1182543"/>
    <lineage>
        <taxon>Eukaryota</taxon>
        <taxon>Fungi</taxon>
        <taxon>Dikarya</taxon>
        <taxon>Ascomycota</taxon>
        <taxon>Pezizomycotina</taxon>
        <taxon>Eurotiomycetes</taxon>
        <taxon>Chaetothyriomycetidae</taxon>
        <taxon>Chaetothyriales</taxon>
        <taxon>Herpotrichiellaceae</taxon>
        <taxon>Cladophialophora</taxon>
    </lineage>
</organism>
<dbReference type="PRINTS" id="PR00171">
    <property type="entry name" value="SUGRTRNSPORT"/>
</dbReference>
<reference evidence="10 11" key="1">
    <citation type="submission" date="2013-03" db="EMBL/GenBank/DDBJ databases">
        <title>The Genome Sequence of Cladophialophora psammophila CBS 110553.</title>
        <authorList>
            <consortium name="The Broad Institute Genomics Platform"/>
            <person name="Cuomo C."/>
            <person name="de Hoog S."/>
            <person name="Gorbushina A."/>
            <person name="Walker B."/>
            <person name="Young S.K."/>
            <person name="Zeng Q."/>
            <person name="Gargeya S."/>
            <person name="Fitzgerald M."/>
            <person name="Haas B."/>
            <person name="Abouelleil A."/>
            <person name="Allen A.W."/>
            <person name="Alvarado L."/>
            <person name="Arachchi H.M."/>
            <person name="Berlin A.M."/>
            <person name="Chapman S.B."/>
            <person name="Gainer-Dewar J."/>
            <person name="Goldberg J."/>
            <person name="Griggs A."/>
            <person name="Gujja S."/>
            <person name="Hansen M."/>
            <person name="Howarth C."/>
            <person name="Imamovic A."/>
            <person name="Ireland A."/>
            <person name="Larimer J."/>
            <person name="McCowan C."/>
            <person name="Murphy C."/>
            <person name="Pearson M."/>
            <person name="Poon T.W."/>
            <person name="Priest M."/>
            <person name="Roberts A."/>
            <person name="Saif S."/>
            <person name="Shea T."/>
            <person name="Sisk P."/>
            <person name="Sykes S."/>
            <person name="Wortman J."/>
            <person name="Nusbaum C."/>
            <person name="Birren B."/>
        </authorList>
    </citation>
    <scope>NUCLEOTIDE SEQUENCE [LARGE SCALE GENOMIC DNA]</scope>
    <source>
        <strain evidence="10 11">CBS 110553</strain>
    </source>
</reference>
<accession>W9VK41</accession>
<proteinExistence type="inferred from homology"/>
<keyword evidence="4 8" id="KW-0812">Transmembrane</keyword>
<evidence type="ECO:0000259" key="9">
    <source>
        <dbReference type="PROSITE" id="PS50850"/>
    </source>
</evidence>
<feature type="transmembrane region" description="Helical" evidence="8">
    <location>
        <begin position="115"/>
        <end position="134"/>
    </location>
</feature>
<comment type="subcellular location">
    <subcellularLocation>
        <location evidence="1">Membrane</location>
        <topology evidence="1">Multi-pass membrane protein</topology>
    </subcellularLocation>
</comment>
<keyword evidence="3 7" id="KW-0813">Transport</keyword>
<dbReference type="FunFam" id="1.20.1250.20:FF:000134">
    <property type="entry name" value="MFS sugar transporter protein"/>
    <property type="match status" value="1"/>
</dbReference>
<comment type="caution">
    <text evidence="10">The sequence shown here is derived from an EMBL/GenBank/DDBJ whole genome shotgun (WGS) entry which is preliminary data.</text>
</comment>
<feature type="transmembrane region" description="Helical" evidence="8">
    <location>
        <begin position="174"/>
        <end position="192"/>
    </location>
</feature>
<evidence type="ECO:0000256" key="1">
    <source>
        <dbReference type="ARBA" id="ARBA00004141"/>
    </source>
</evidence>
<feature type="transmembrane region" description="Helical" evidence="8">
    <location>
        <begin position="41"/>
        <end position="59"/>
    </location>
</feature>
<dbReference type="Proteomes" id="UP000019471">
    <property type="component" value="Unassembled WGS sequence"/>
</dbReference>
<dbReference type="InterPro" id="IPR050360">
    <property type="entry name" value="MFS_Sugar_Transporters"/>
</dbReference>
<dbReference type="PANTHER" id="PTHR48022:SF28">
    <property type="entry name" value="MAJOR FACILITATOR SUPERFAMILY (MFS) PROFILE DOMAIN-CONTAINING PROTEIN-RELATED"/>
    <property type="match status" value="1"/>
</dbReference>
<dbReference type="InterPro" id="IPR003663">
    <property type="entry name" value="Sugar/inositol_transpt"/>
</dbReference>
<feature type="transmembrane region" description="Helical" evidence="8">
    <location>
        <begin position="84"/>
        <end position="106"/>
    </location>
</feature>
<dbReference type="RefSeq" id="XP_007752130.1">
    <property type="nucleotide sequence ID" value="XM_007753940.1"/>
</dbReference>
<dbReference type="HOGENOM" id="CLU_001265_30_3_1"/>
<evidence type="ECO:0000256" key="6">
    <source>
        <dbReference type="ARBA" id="ARBA00023136"/>
    </source>
</evidence>